<dbReference type="InterPro" id="IPR010869">
    <property type="entry name" value="DUF1501"/>
</dbReference>
<evidence type="ECO:0008006" key="3">
    <source>
        <dbReference type="Google" id="ProtNLM"/>
    </source>
</evidence>
<sequence length="483" mass="52855">MNTSLSRRHWLQTFGMGLGGIAASQLLHRDLASAATKRSLGPGVPSGGVINPTHHAPKAKRVIYLFQAGGPSQLESWDYKPLLNEKQGEPLPDSVRNGQRLTGMSGNQAVLPLAGSTFKFNQHGDNGTWVSELMPHMAANVDKIAVIKSMYTEAINHDPAITFLQTGNQISGRPSIGSWLHYGLGSENDNLPSFVVLVTKGKGGQPLYSRLWGSGFLPARYQGVQFRAGKEPVLYLANPPGISSESRRNMLDRLNDLHQLEQDRLGDPGLTTRIEQYEMAYRMQSSVPDVANLADEPQSVLDLYGPDVAKPGSFAANCLLARRLAERGVRFIQLYHQGWDHHGNIPGGMKGQCKDTDQPSAALLQDLEQRGMLEDTLVIWGGEFGRTNYSQGAITATNYGRDHHPRCFSMWMAGGGIKPGISHGETCPFGYNVVSDGVHVRDFHATLLHLMGIDHHRLSVKFQGLDARLTGVEPSRIVTEILA</sequence>
<organism evidence="1 2">
    <name type="scientific">Rubripirellula amarantea</name>
    <dbReference type="NCBI Taxonomy" id="2527999"/>
    <lineage>
        <taxon>Bacteria</taxon>
        <taxon>Pseudomonadati</taxon>
        <taxon>Planctomycetota</taxon>
        <taxon>Planctomycetia</taxon>
        <taxon>Pirellulales</taxon>
        <taxon>Pirellulaceae</taxon>
        <taxon>Rubripirellula</taxon>
    </lineage>
</organism>
<dbReference type="InterPro" id="IPR017850">
    <property type="entry name" value="Alkaline_phosphatase_core_sf"/>
</dbReference>
<dbReference type="EMBL" id="SJPI01000002">
    <property type="protein sequence ID" value="TWT50817.1"/>
    <property type="molecule type" value="Genomic_DNA"/>
</dbReference>
<dbReference type="PROSITE" id="PS51318">
    <property type="entry name" value="TAT"/>
    <property type="match status" value="1"/>
</dbReference>
<dbReference type="SUPFAM" id="SSF53649">
    <property type="entry name" value="Alkaline phosphatase-like"/>
    <property type="match status" value="1"/>
</dbReference>
<comment type="caution">
    <text evidence="1">The sequence shown here is derived from an EMBL/GenBank/DDBJ whole genome shotgun (WGS) entry which is preliminary data.</text>
</comment>
<keyword evidence="2" id="KW-1185">Reference proteome</keyword>
<gene>
    <name evidence="1" type="ORF">Pla22_35600</name>
</gene>
<dbReference type="Pfam" id="PF07394">
    <property type="entry name" value="DUF1501"/>
    <property type="match status" value="1"/>
</dbReference>
<evidence type="ECO:0000313" key="2">
    <source>
        <dbReference type="Proteomes" id="UP000316598"/>
    </source>
</evidence>
<dbReference type="RefSeq" id="WP_207310401.1">
    <property type="nucleotide sequence ID" value="NZ_SJPI01000002.1"/>
</dbReference>
<dbReference type="InterPro" id="IPR006311">
    <property type="entry name" value="TAT_signal"/>
</dbReference>
<dbReference type="PANTHER" id="PTHR43737">
    <property type="entry name" value="BLL7424 PROTEIN"/>
    <property type="match status" value="1"/>
</dbReference>
<dbReference type="Proteomes" id="UP000316598">
    <property type="component" value="Unassembled WGS sequence"/>
</dbReference>
<evidence type="ECO:0000313" key="1">
    <source>
        <dbReference type="EMBL" id="TWT50817.1"/>
    </source>
</evidence>
<accession>A0A5C5WJR7</accession>
<dbReference type="Gene3D" id="3.40.720.10">
    <property type="entry name" value="Alkaline Phosphatase, subunit A"/>
    <property type="match status" value="1"/>
</dbReference>
<dbReference type="PANTHER" id="PTHR43737:SF1">
    <property type="entry name" value="DUF1501 DOMAIN-CONTAINING PROTEIN"/>
    <property type="match status" value="1"/>
</dbReference>
<dbReference type="AlphaFoldDB" id="A0A5C5WJR7"/>
<protein>
    <recommendedName>
        <fullName evidence="3">Sulfatase</fullName>
    </recommendedName>
</protein>
<reference evidence="1 2" key="1">
    <citation type="submission" date="2019-02" db="EMBL/GenBank/DDBJ databases">
        <title>Deep-cultivation of Planctomycetes and their phenomic and genomic characterization uncovers novel biology.</title>
        <authorList>
            <person name="Wiegand S."/>
            <person name="Jogler M."/>
            <person name="Boedeker C."/>
            <person name="Pinto D."/>
            <person name="Vollmers J."/>
            <person name="Rivas-Marin E."/>
            <person name="Kohn T."/>
            <person name="Peeters S.H."/>
            <person name="Heuer A."/>
            <person name="Rast P."/>
            <person name="Oberbeckmann S."/>
            <person name="Bunk B."/>
            <person name="Jeske O."/>
            <person name="Meyerdierks A."/>
            <person name="Storesund J.E."/>
            <person name="Kallscheuer N."/>
            <person name="Luecker S."/>
            <person name="Lage O.M."/>
            <person name="Pohl T."/>
            <person name="Merkel B.J."/>
            <person name="Hornburger P."/>
            <person name="Mueller R.-W."/>
            <person name="Bruemmer F."/>
            <person name="Labrenz M."/>
            <person name="Spormann A.M."/>
            <person name="Op Den Camp H."/>
            <person name="Overmann J."/>
            <person name="Amann R."/>
            <person name="Jetten M.S.M."/>
            <person name="Mascher T."/>
            <person name="Medema M.H."/>
            <person name="Devos D.P."/>
            <person name="Kaster A.-K."/>
            <person name="Ovreas L."/>
            <person name="Rohde M."/>
            <person name="Galperin M.Y."/>
            <person name="Jogler C."/>
        </authorList>
    </citation>
    <scope>NUCLEOTIDE SEQUENCE [LARGE SCALE GENOMIC DNA]</scope>
    <source>
        <strain evidence="1 2">Pla22</strain>
    </source>
</reference>
<proteinExistence type="predicted"/>
<name>A0A5C5WJR7_9BACT</name>